<dbReference type="SUPFAM" id="SSF52540">
    <property type="entry name" value="P-loop containing nucleoside triphosphate hydrolases"/>
    <property type="match status" value="1"/>
</dbReference>
<accession>A0A812TLS1</accession>
<comment type="caution">
    <text evidence="3">The sequence shown here is derived from an EMBL/GenBank/DDBJ whole genome shotgun (WGS) entry which is preliminary data.</text>
</comment>
<dbReference type="PANTHER" id="PTHR24115">
    <property type="entry name" value="KINESIN-RELATED"/>
    <property type="match status" value="1"/>
</dbReference>
<dbReference type="Pfam" id="PF00225">
    <property type="entry name" value="Kinesin"/>
    <property type="match status" value="1"/>
</dbReference>
<protein>
    <submittedName>
        <fullName evidence="3">Kin protein</fullName>
    </submittedName>
</protein>
<proteinExistence type="inferred from homology"/>
<dbReference type="PROSITE" id="PS50067">
    <property type="entry name" value="KINESIN_MOTOR_2"/>
    <property type="match status" value="1"/>
</dbReference>
<dbReference type="Gene3D" id="3.40.850.10">
    <property type="entry name" value="Kinesin motor domain"/>
    <property type="match status" value="1"/>
</dbReference>
<dbReference type="GO" id="GO:0005871">
    <property type="term" value="C:kinesin complex"/>
    <property type="evidence" value="ECO:0007669"/>
    <property type="project" value="TreeGrafter"/>
</dbReference>
<reference evidence="3" key="1">
    <citation type="submission" date="2021-02" db="EMBL/GenBank/DDBJ databases">
        <authorList>
            <person name="Dougan E. K."/>
            <person name="Rhodes N."/>
            <person name="Thang M."/>
            <person name="Chan C."/>
        </authorList>
    </citation>
    <scope>NUCLEOTIDE SEQUENCE</scope>
</reference>
<dbReference type="InterPro" id="IPR036961">
    <property type="entry name" value="Kinesin_motor_dom_sf"/>
</dbReference>
<evidence type="ECO:0000313" key="4">
    <source>
        <dbReference type="Proteomes" id="UP000604046"/>
    </source>
</evidence>
<dbReference type="InterPro" id="IPR001752">
    <property type="entry name" value="Kinesin_motor_dom"/>
</dbReference>
<name>A0A812TLS1_9DINO</name>
<dbReference type="OrthoDB" id="3176171at2759"/>
<dbReference type="AlphaFoldDB" id="A0A812TLS1"/>
<dbReference type="PRINTS" id="PR00380">
    <property type="entry name" value="KINESINHEAVY"/>
</dbReference>
<sequence>DVGPPKPGRSPLDPAERLKAIQSSLTAIRADPAPSGVGVPSSQPGVRVFAQALPDEVAQVGAAHIDAGDGALVMSSVVPTPDGTRIRLVQEKQRFGEPLGTLEVKASCQQMDFERVVSLLVPGTEKFRSAAISYGATGTGKTFWQQRLQQAIGAELLSRAGTLSLSMVEVLEVCRDLLAPSAEPLPLREGSGQSKSLSACLPFYEVRTAQELEERLAVANGARQTEATEPSPSSSRTHLLCILRTDRFEVMLADLAGSERAADRRSHTSAQLAEAKAINWSLACLHECVRHVAEGSSHVPLRRTPLTRLLEGVLTRAQDHQIVWLAHVHPSSRCLAHSVHTLSLAGDLVKAGLAAQRRTKPWQEVPPKAWTKDQLTAWITASFPSMPSDTFAWADGATFAREWERDLIKRAELAGASKEDATAAYEAFHARVRAGQGEKRFRFCAPK</sequence>
<evidence type="ECO:0000256" key="1">
    <source>
        <dbReference type="PROSITE-ProRule" id="PRU00283"/>
    </source>
</evidence>
<feature type="domain" description="Kinesin motor" evidence="2">
    <location>
        <begin position="254"/>
        <end position="351"/>
    </location>
</feature>
<evidence type="ECO:0000313" key="3">
    <source>
        <dbReference type="EMBL" id="CAE7539073.1"/>
    </source>
</evidence>
<dbReference type="GO" id="GO:0007018">
    <property type="term" value="P:microtubule-based movement"/>
    <property type="evidence" value="ECO:0007669"/>
    <property type="project" value="InterPro"/>
</dbReference>
<dbReference type="InterPro" id="IPR027640">
    <property type="entry name" value="Kinesin-like_fam"/>
</dbReference>
<dbReference type="Proteomes" id="UP000604046">
    <property type="component" value="Unassembled WGS sequence"/>
</dbReference>
<dbReference type="GO" id="GO:0003777">
    <property type="term" value="F:microtubule motor activity"/>
    <property type="evidence" value="ECO:0007669"/>
    <property type="project" value="InterPro"/>
</dbReference>
<comment type="similarity">
    <text evidence="1">Belongs to the TRAFAC class myosin-kinesin ATPase superfamily. Kinesin family.</text>
</comment>
<dbReference type="GO" id="GO:0016887">
    <property type="term" value="F:ATP hydrolysis activity"/>
    <property type="evidence" value="ECO:0007669"/>
    <property type="project" value="TreeGrafter"/>
</dbReference>
<organism evidence="3 4">
    <name type="scientific">Symbiodinium natans</name>
    <dbReference type="NCBI Taxonomy" id="878477"/>
    <lineage>
        <taxon>Eukaryota</taxon>
        <taxon>Sar</taxon>
        <taxon>Alveolata</taxon>
        <taxon>Dinophyceae</taxon>
        <taxon>Suessiales</taxon>
        <taxon>Symbiodiniaceae</taxon>
        <taxon>Symbiodinium</taxon>
    </lineage>
</organism>
<dbReference type="GO" id="GO:0005874">
    <property type="term" value="C:microtubule"/>
    <property type="evidence" value="ECO:0007669"/>
    <property type="project" value="TreeGrafter"/>
</dbReference>
<gene>
    <name evidence="3" type="primary">kin</name>
    <name evidence="3" type="ORF">SNAT2548_LOCUS30222</name>
</gene>
<dbReference type="InterPro" id="IPR027417">
    <property type="entry name" value="P-loop_NTPase"/>
</dbReference>
<dbReference type="GO" id="GO:0005524">
    <property type="term" value="F:ATP binding"/>
    <property type="evidence" value="ECO:0007669"/>
    <property type="project" value="InterPro"/>
</dbReference>
<feature type="non-terminal residue" evidence="3">
    <location>
        <position position="447"/>
    </location>
</feature>
<dbReference type="SMART" id="SM00129">
    <property type="entry name" value="KISc"/>
    <property type="match status" value="1"/>
</dbReference>
<dbReference type="EMBL" id="CAJNDS010002596">
    <property type="protein sequence ID" value="CAE7539073.1"/>
    <property type="molecule type" value="Genomic_DNA"/>
</dbReference>
<comment type="caution">
    <text evidence="1">Lacks conserved residue(s) required for the propagation of feature annotation.</text>
</comment>
<keyword evidence="4" id="KW-1185">Reference proteome</keyword>
<evidence type="ECO:0000259" key="2">
    <source>
        <dbReference type="PROSITE" id="PS50067"/>
    </source>
</evidence>
<dbReference type="GO" id="GO:0008017">
    <property type="term" value="F:microtubule binding"/>
    <property type="evidence" value="ECO:0007669"/>
    <property type="project" value="InterPro"/>
</dbReference>